<dbReference type="Proteomes" id="UP001521116">
    <property type="component" value="Unassembled WGS sequence"/>
</dbReference>
<feature type="compositionally biased region" description="Low complexity" evidence="1">
    <location>
        <begin position="314"/>
        <end position="339"/>
    </location>
</feature>
<proteinExistence type="predicted"/>
<dbReference type="Pfam" id="PF09816">
    <property type="entry name" value="EAF"/>
    <property type="match status" value="1"/>
</dbReference>
<dbReference type="EMBL" id="JAJVDC020000001">
    <property type="protein sequence ID" value="KAL1638356.1"/>
    <property type="molecule type" value="Genomic_DNA"/>
</dbReference>
<evidence type="ECO:0000313" key="3">
    <source>
        <dbReference type="EMBL" id="KAL1638356.1"/>
    </source>
</evidence>
<feature type="compositionally biased region" description="Acidic residues" evidence="1">
    <location>
        <begin position="540"/>
        <end position="558"/>
    </location>
</feature>
<accession>A0ABR3TG32</accession>
<reference evidence="3 4" key="1">
    <citation type="submission" date="2024-02" db="EMBL/GenBank/DDBJ databases">
        <title>De novo assembly and annotation of 12 fungi associated with fruit tree decline syndrome in Ontario, Canada.</title>
        <authorList>
            <person name="Sulman M."/>
            <person name="Ellouze W."/>
            <person name="Ilyukhin E."/>
        </authorList>
    </citation>
    <scope>NUCLEOTIDE SEQUENCE [LARGE SCALE GENOMIC DNA]</scope>
    <source>
        <strain evidence="3 4">M1-105</strain>
    </source>
</reference>
<feature type="compositionally biased region" description="Acidic residues" evidence="1">
    <location>
        <begin position="182"/>
        <end position="192"/>
    </location>
</feature>
<feature type="compositionally biased region" description="Acidic residues" evidence="1">
    <location>
        <begin position="506"/>
        <end position="530"/>
    </location>
</feature>
<dbReference type="InterPro" id="IPR019194">
    <property type="entry name" value="Tscrpt_elong_fac_Eaf_N"/>
</dbReference>
<feature type="compositionally biased region" description="Acidic residues" evidence="1">
    <location>
        <begin position="427"/>
        <end position="443"/>
    </location>
</feature>
<feature type="compositionally biased region" description="Polar residues" evidence="1">
    <location>
        <begin position="399"/>
        <end position="418"/>
    </location>
</feature>
<name>A0ABR3TG32_9PEZI</name>
<gene>
    <name evidence="3" type="ORF">SLS56_000164</name>
</gene>
<feature type="compositionally biased region" description="Low complexity" evidence="1">
    <location>
        <begin position="284"/>
        <end position="298"/>
    </location>
</feature>
<feature type="domain" description="Transcription elongation factor Eaf N-terminal" evidence="2">
    <location>
        <begin position="21"/>
        <end position="128"/>
    </location>
</feature>
<evidence type="ECO:0000313" key="4">
    <source>
        <dbReference type="Proteomes" id="UP001521116"/>
    </source>
</evidence>
<feature type="compositionally biased region" description="Low complexity" evidence="1">
    <location>
        <begin position="238"/>
        <end position="255"/>
    </location>
</feature>
<feature type="compositionally biased region" description="Basic and acidic residues" evidence="1">
    <location>
        <begin position="195"/>
        <end position="204"/>
    </location>
</feature>
<feature type="compositionally biased region" description="Acidic residues" evidence="1">
    <location>
        <begin position="452"/>
        <end position="481"/>
    </location>
</feature>
<feature type="compositionally biased region" description="Low complexity" evidence="1">
    <location>
        <begin position="217"/>
        <end position="231"/>
    </location>
</feature>
<evidence type="ECO:0000256" key="1">
    <source>
        <dbReference type="SAM" id="MobiDB-lite"/>
    </source>
</evidence>
<feature type="region of interest" description="Disordered" evidence="1">
    <location>
        <begin position="125"/>
        <end position="558"/>
    </location>
</feature>
<keyword evidence="4" id="KW-1185">Reference proteome</keyword>
<feature type="compositionally biased region" description="Low complexity" evidence="1">
    <location>
        <begin position="494"/>
        <end position="503"/>
    </location>
</feature>
<protein>
    <recommendedName>
        <fullName evidence="2">Transcription elongation factor Eaf N-terminal domain-containing protein</fullName>
    </recommendedName>
</protein>
<sequence length="558" mass="60912">MASPQPAEAQVALNPHQNARYTIKLSERITNPSQSQSRFKTVKWNHKPKATGNVRTTTIKPASAGDNQFTLCMRDKESTTSTKSSTYEYNGQRRELKKTYVLLFDKDSQTATLEPLDETYAFNLKTAPWEKDPAKLAEQYQQVRPRSEKPGRPSAASEDADDLFSDGSDTPSVNESVFGDGPSDDEDPEEGNPFDFRRFVKEADQSEGFASPYSQSGTPLRTTTNSGTTTAAPPPARTTPLPQTDRPKAKQALKPAPKPAVKQSSTTQASRKRKSPEPEKPAAKPKATTSSATGTTKAQPTPAIRLDRRASTRPNESALSASAPAAAPPSTQSSKSSSRTSREPTPDEDEDDDQFGGLEIDWGGSDKSASRGRPRRSIALAFEQGVTGDGPVSLRSAADSASPNSRLHTPSMRATSGRGTAYRQDVIEFDVGGDEDEEDEEEEEAHRPLREQDEDDAEQEDEEQQEDDGYAEDDEDADGDVDPLTLGSPAADTLQQQQLHQQQVELADDDDEDDDDDDDRGDDFEDDFEAEMAQALASAAEEEGQVAHEESEEESEEE</sequence>
<evidence type="ECO:0000259" key="2">
    <source>
        <dbReference type="Pfam" id="PF09816"/>
    </source>
</evidence>
<organism evidence="3 4">
    <name type="scientific">Neofusicoccum ribis</name>
    <dbReference type="NCBI Taxonomy" id="45134"/>
    <lineage>
        <taxon>Eukaryota</taxon>
        <taxon>Fungi</taxon>
        <taxon>Dikarya</taxon>
        <taxon>Ascomycota</taxon>
        <taxon>Pezizomycotina</taxon>
        <taxon>Dothideomycetes</taxon>
        <taxon>Dothideomycetes incertae sedis</taxon>
        <taxon>Botryosphaeriales</taxon>
        <taxon>Botryosphaeriaceae</taxon>
        <taxon>Neofusicoccum</taxon>
    </lineage>
</organism>
<comment type="caution">
    <text evidence="3">The sequence shown here is derived from an EMBL/GenBank/DDBJ whole genome shotgun (WGS) entry which is preliminary data.</text>
</comment>